<keyword evidence="6" id="KW-0812">Transmembrane</keyword>
<name>A0ABW8BZN6_9ACTN</name>
<reference evidence="9 10" key="1">
    <citation type="submission" date="2024-10" db="EMBL/GenBank/DDBJ databases">
        <title>The Natural Products Discovery Center: Release of the First 8490 Sequenced Strains for Exploring Actinobacteria Biosynthetic Diversity.</title>
        <authorList>
            <person name="Kalkreuter E."/>
            <person name="Kautsar S.A."/>
            <person name="Yang D."/>
            <person name="Bader C.D."/>
            <person name="Teijaro C.N."/>
            <person name="Fluegel L."/>
            <person name="Davis C.M."/>
            <person name="Simpson J.R."/>
            <person name="Lauterbach L."/>
            <person name="Steele A.D."/>
            <person name="Gui C."/>
            <person name="Meng S."/>
            <person name="Li G."/>
            <person name="Viehrig K."/>
            <person name="Ye F."/>
            <person name="Su P."/>
            <person name="Kiefer A.F."/>
            <person name="Nichols A."/>
            <person name="Cepeda A.J."/>
            <person name="Yan W."/>
            <person name="Fan B."/>
            <person name="Jiang Y."/>
            <person name="Adhikari A."/>
            <person name="Zheng C.-J."/>
            <person name="Schuster L."/>
            <person name="Cowan T.M."/>
            <person name="Smanski M.J."/>
            <person name="Chevrette M.G."/>
            <person name="De Carvalho L.P.S."/>
            <person name="Shen B."/>
        </authorList>
    </citation>
    <scope>NUCLEOTIDE SEQUENCE [LARGE SCALE GENOMIC DNA]</scope>
    <source>
        <strain evidence="9 10">NPDC053399</strain>
    </source>
</reference>
<gene>
    <name evidence="9" type="ORF">ACIGXA_03780</name>
</gene>
<feature type="transmembrane region" description="Helical" evidence="6">
    <location>
        <begin position="371"/>
        <end position="389"/>
    </location>
</feature>
<evidence type="ECO:0000256" key="2">
    <source>
        <dbReference type="ARBA" id="ARBA00022525"/>
    </source>
</evidence>
<accession>A0ABW8BZN6</accession>
<evidence type="ECO:0000256" key="6">
    <source>
        <dbReference type="SAM" id="Phobius"/>
    </source>
</evidence>
<feature type="signal peptide" evidence="7">
    <location>
        <begin position="1"/>
        <end position="21"/>
    </location>
</feature>
<keyword evidence="4" id="KW-0572">Peptidoglycan-anchor</keyword>
<evidence type="ECO:0000256" key="7">
    <source>
        <dbReference type="SAM" id="SignalP"/>
    </source>
</evidence>
<comment type="caution">
    <text evidence="9">The sequence shown here is derived from an EMBL/GenBank/DDBJ whole genome shotgun (WGS) entry which is preliminary data.</text>
</comment>
<keyword evidence="10" id="KW-1185">Reference proteome</keyword>
<dbReference type="RefSeq" id="WP_399644092.1">
    <property type="nucleotide sequence ID" value="NZ_JBITYG010000001.1"/>
</dbReference>
<protein>
    <submittedName>
        <fullName evidence="9">LAETG motif-containing sortase-dependent surface protein</fullName>
    </submittedName>
</protein>
<dbReference type="InterPro" id="IPR019931">
    <property type="entry name" value="LPXTG_anchor"/>
</dbReference>
<dbReference type="NCBIfam" id="NF041528">
    <property type="entry name" value="strep_LAETG"/>
    <property type="match status" value="1"/>
</dbReference>
<keyword evidence="3 7" id="KW-0732">Signal</keyword>
<dbReference type="EMBL" id="JBITYG010000001">
    <property type="protein sequence ID" value="MFI9099621.1"/>
    <property type="molecule type" value="Genomic_DNA"/>
</dbReference>
<keyword evidence="6" id="KW-1133">Transmembrane helix</keyword>
<keyword evidence="1" id="KW-0134">Cell wall</keyword>
<dbReference type="PROSITE" id="PS50847">
    <property type="entry name" value="GRAM_POS_ANCHORING"/>
    <property type="match status" value="1"/>
</dbReference>
<dbReference type="Proteomes" id="UP001614394">
    <property type="component" value="Unassembled WGS sequence"/>
</dbReference>
<evidence type="ECO:0000256" key="3">
    <source>
        <dbReference type="ARBA" id="ARBA00022729"/>
    </source>
</evidence>
<feature type="compositionally biased region" description="Low complexity" evidence="5">
    <location>
        <begin position="333"/>
        <end position="347"/>
    </location>
</feature>
<organism evidence="9 10">
    <name type="scientific">Streptomyces fildesensis</name>
    <dbReference type="NCBI Taxonomy" id="375757"/>
    <lineage>
        <taxon>Bacteria</taxon>
        <taxon>Bacillati</taxon>
        <taxon>Actinomycetota</taxon>
        <taxon>Actinomycetes</taxon>
        <taxon>Kitasatosporales</taxon>
        <taxon>Streptomycetaceae</taxon>
        <taxon>Streptomyces</taxon>
    </lineage>
</organism>
<keyword evidence="2" id="KW-0964">Secreted</keyword>
<sequence length="396" mass="41189">MTAVAVATSVLAIAATAPAHAEDTKKSVELVAPKSLEVGGAWGTGAVTVHNTGDTEDTKNHLYIVIGAEVFTGIDQVQAEYADGAGDSWHPLTLLGLDLGSTSNKVLGATADVTGSALHLAPHSSHTYRVRLRLPQSAETEPVQDIGLEADLAPGTDKGNQPTDWAARAFQDIKVAGLTTTVTGLPANIPADGKPRTFQVTMKAANHIDWHLSKSSFFLWQGQKYGQMTGPSACDAEVDVLDPVGHVWHRVGLGAAGWNQLDVDVAHWATGPVDQRVLTARITLGAGFKSTPKDTELDFGYYPGSGPNNFWTTSRFTSAQAAGAPKCVNPGKAVPVTTPSPSASATSHEVPDAAKPGRELAETGADGSTSLLGGAAALLALGAGTAFVTRRRAQRH</sequence>
<evidence type="ECO:0000313" key="10">
    <source>
        <dbReference type="Proteomes" id="UP001614394"/>
    </source>
</evidence>
<evidence type="ECO:0000256" key="1">
    <source>
        <dbReference type="ARBA" id="ARBA00022512"/>
    </source>
</evidence>
<evidence type="ECO:0000256" key="5">
    <source>
        <dbReference type="SAM" id="MobiDB-lite"/>
    </source>
</evidence>
<feature type="region of interest" description="Disordered" evidence="5">
    <location>
        <begin position="333"/>
        <end position="367"/>
    </location>
</feature>
<feature type="chain" id="PRO_5046009669" evidence="7">
    <location>
        <begin position="22"/>
        <end position="396"/>
    </location>
</feature>
<proteinExistence type="predicted"/>
<evidence type="ECO:0000259" key="8">
    <source>
        <dbReference type="PROSITE" id="PS50847"/>
    </source>
</evidence>
<feature type="domain" description="Gram-positive cocci surface proteins LPxTG" evidence="8">
    <location>
        <begin position="360"/>
        <end position="396"/>
    </location>
</feature>
<feature type="compositionally biased region" description="Basic and acidic residues" evidence="5">
    <location>
        <begin position="349"/>
        <end position="361"/>
    </location>
</feature>
<evidence type="ECO:0000313" key="9">
    <source>
        <dbReference type="EMBL" id="MFI9099621.1"/>
    </source>
</evidence>
<evidence type="ECO:0000256" key="4">
    <source>
        <dbReference type="ARBA" id="ARBA00023088"/>
    </source>
</evidence>
<keyword evidence="6" id="KW-0472">Membrane</keyword>